<evidence type="ECO:0000256" key="4">
    <source>
        <dbReference type="ARBA" id="ARBA00023069"/>
    </source>
</evidence>
<keyword evidence="3 8" id="KW-0175">Coiled coil</keyword>
<evidence type="ECO:0000259" key="10">
    <source>
        <dbReference type="Pfam" id="PF13868"/>
    </source>
</evidence>
<evidence type="ECO:0000313" key="12">
    <source>
        <dbReference type="Proteomes" id="UP001154078"/>
    </source>
</evidence>
<evidence type="ECO:0000313" key="11">
    <source>
        <dbReference type="EMBL" id="CAH0552056.1"/>
    </source>
</evidence>
<proteinExistence type="inferred from homology"/>
<accession>A0A9P0B0Q1</accession>
<dbReference type="Proteomes" id="UP001154078">
    <property type="component" value="Chromosome 2"/>
</dbReference>
<evidence type="ECO:0000256" key="6">
    <source>
        <dbReference type="ARBA" id="ARBA00034116"/>
    </source>
</evidence>
<evidence type="ECO:0000256" key="1">
    <source>
        <dbReference type="ARBA" id="ARBA00004230"/>
    </source>
</evidence>
<feature type="domain" description="Trichohyalin-plectin-homology" evidence="10">
    <location>
        <begin position="201"/>
        <end position="547"/>
    </location>
</feature>
<dbReference type="Pfam" id="PF13868">
    <property type="entry name" value="TPH"/>
    <property type="match status" value="1"/>
</dbReference>
<dbReference type="EMBL" id="OV121133">
    <property type="protein sequence ID" value="CAH0552056.1"/>
    <property type="molecule type" value="Genomic_DNA"/>
</dbReference>
<keyword evidence="2" id="KW-0282">Flagellum</keyword>
<dbReference type="PANTHER" id="PTHR15504:SF0">
    <property type="entry name" value="CILIA- AND FLAGELLA-ASSOCIATED PROTEIN 45"/>
    <property type="match status" value="1"/>
</dbReference>
<comment type="similarity">
    <text evidence="6">Belongs to the CFAP45 family.</text>
</comment>
<evidence type="ECO:0000256" key="2">
    <source>
        <dbReference type="ARBA" id="ARBA00022846"/>
    </source>
</evidence>
<feature type="coiled-coil region" evidence="8">
    <location>
        <begin position="266"/>
        <end position="328"/>
    </location>
</feature>
<evidence type="ECO:0000256" key="7">
    <source>
        <dbReference type="ARBA" id="ARBA00034142"/>
    </source>
</evidence>
<evidence type="ECO:0000256" key="8">
    <source>
        <dbReference type="SAM" id="Coils"/>
    </source>
</evidence>
<reference evidence="11" key="1">
    <citation type="submission" date="2021-12" db="EMBL/GenBank/DDBJ databases">
        <authorList>
            <person name="King R."/>
        </authorList>
    </citation>
    <scope>NUCLEOTIDE SEQUENCE</scope>
</reference>
<keyword evidence="4" id="KW-0969">Cilium</keyword>
<keyword evidence="5" id="KW-0966">Cell projection</keyword>
<dbReference type="AlphaFoldDB" id="A0A9P0B0Q1"/>
<evidence type="ECO:0000256" key="3">
    <source>
        <dbReference type="ARBA" id="ARBA00023054"/>
    </source>
</evidence>
<sequence length="560" mass="67089">MSKITERHLQRHNLKFRAVSTATLDRCEIYKKSCSTNFFTLEMASSGKFKPKTKELKKLTGDHDIKDCPHELNHKFIHQKIQNALEDKELVKVYSDKGERILIVPDRMPGKNIAGIWPKTEFRRLTNQAHVVTLKDRMALIEEAEQKKIQTQIESTQRKEQLFKSFVRQEAVRGSPLDTAESEAKMKNEGLLRRSYEMMIEEDQRVKEANRLILARKCHFVRNAQLAEKELIKKELLDEDHRLDLMMEQFRQQGYASEKLKIEEEEKNKQKTLEGVRRQLKEIEINKIVAAEKLEEESRIMLKLRQALQKAQIEEEEEKRQVQLKMRKDYAKSFEEVQMYKKKREEEQRIADMRISEFLRQKQEREEAREKEMAEQKHKKEIELARMGEANKKEADKLVQLDELNALKAMEDKEREWREKELAEALKEKQKREDLIQAREKQMDDIRRIKACNLAKEEDYFLKNNKIQKEQFEKDQKEKAAKQEDAHKFSRELLLQINEKEKQKIKEFADKFEEGRAQRLEAEMKERQVEEYLKNKIQKLRECNLPEAYIQDIQNQLKMK</sequence>
<dbReference type="InterPro" id="IPR043597">
    <property type="entry name" value="TPH_dom"/>
</dbReference>
<keyword evidence="12" id="KW-1185">Reference proteome</keyword>
<dbReference type="PANTHER" id="PTHR15504">
    <property type="entry name" value="NASOPHARYNGEAL EPITHELIUM SPECIFIC PROTEIN 1"/>
    <property type="match status" value="1"/>
</dbReference>
<gene>
    <name evidence="11" type="ORF">MELIAE_LOCUS4517</name>
</gene>
<comment type="subcellular location">
    <subcellularLocation>
        <location evidence="1">Cell projection</location>
        <location evidence="1">Cilium</location>
        <location evidence="1">Flagellum</location>
    </subcellularLocation>
</comment>
<evidence type="ECO:0000256" key="5">
    <source>
        <dbReference type="ARBA" id="ARBA00023273"/>
    </source>
</evidence>
<evidence type="ECO:0000256" key="9">
    <source>
        <dbReference type="SAM" id="MobiDB-lite"/>
    </source>
</evidence>
<dbReference type="InterPro" id="IPR033253">
    <property type="entry name" value="CFAP45"/>
</dbReference>
<dbReference type="OrthoDB" id="1902038at2759"/>
<feature type="region of interest" description="Disordered" evidence="9">
    <location>
        <begin position="367"/>
        <end position="388"/>
    </location>
</feature>
<organism evidence="11 12">
    <name type="scientific">Brassicogethes aeneus</name>
    <name type="common">Rape pollen beetle</name>
    <name type="synonym">Meligethes aeneus</name>
    <dbReference type="NCBI Taxonomy" id="1431903"/>
    <lineage>
        <taxon>Eukaryota</taxon>
        <taxon>Metazoa</taxon>
        <taxon>Ecdysozoa</taxon>
        <taxon>Arthropoda</taxon>
        <taxon>Hexapoda</taxon>
        <taxon>Insecta</taxon>
        <taxon>Pterygota</taxon>
        <taxon>Neoptera</taxon>
        <taxon>Endopterygota</taxon>
        <taxon>Coleoptera</taxon>
        <taxon>Polyphaga</taxon>
        <taxon>Cucujiformia</taxon>
        <taxon>Nitidulidae</taxon>
        <taxon>Meligethinae</taxon>
        <taxon>Brassicogethes</taxon>
    </lineage>
</organism>
<dbReference type="GO" id="GO:0031514">
    <property type="term" value="C:motile cilium"/>
    <property type="evidence" value="ECO:0007669"/>
    <property type="project" value="UniProtKB-SubCell"/>
</dbReference>
<protein>
    <recommendedName>
        <fullName evidence="7">Cilia- and flagella-associated protein 45</fullName>
    </recommendedName>
</protein>
<name>A0A9P0B0Q1_BRAAE</name>